<keyword evidence="1" id="KW-1133">Transmembrane helix</keyword>
<dbReference type="Gene3D" id="3.40.50.300">
    <property type="entry name" value="P-loop containing nucleotide triphosphate hydrolases"/>
    <property type="match status" value="1"/>
</dbReference>
<evidence type="ECO:0000256" key="1">
    <source>
        <dbReference type="SAM" id="Phobius"/>
    </source>
</evidence>
<dbReference type="InterPro" id="IPR027417">
    <property type="entry name" value="P-loop_NTPase"/>
</dbReference>
<keyword evidence="3" id="KW-1185">Reference proteome</keyword>
<evidence type="ECO:0008006" key="4">
    <source>
        <dbReference type="Google" id="ProtNLM"/>
    </source>
</evidence>
<protein>
    <recommendedName>
        <fullName evidence="4">NAD dependent epimerase/dehydratase</fullName>
    </recommendedName>
</protein>
<keyword evidence="1" id="KW-0472">Membrane</keyword>
<feature type="transmembrane region" description="Helical" evidence="1">
    <location>
        <begin position="226"/>
        <end position="247"/>
    </location>
</feature>
<organism evidence="2 3">
    <name type="scientific">Diaporthe eres</name>
    <name type="common">Phomopsis oblonga</name>
    <dbReference type="NCBI Taxonomy" id="83184"/>
    <lineage>
        <taxon>Eukaryota</taxon>
        <taxon>Fungi</taxon>
        <taxon>Dikarya</taxon>
        <taxon>Ascomycota</taxon>
        <taxon>Pezizomycotina</taxon>
        <taxon>Sordariomycetes</taxon>
        <taxon>Sordariomycetidae</taxon>
        <taxon>Diaporthales</taxon>
        <taxon>Diaporthaceae</taxon>
        <taxon>Diaporthe</taxon>
        <taxon>Diaporthe eres species complex</taxon>
    </lineage>
</organism>
<gene>
    <name evidence="2" type="ORF">SLS63_006020</name>
</gene>
<dbReference type="PANTHER" id="PTHR36978:SF3">
    <property type="entry name" value="P-LOOP CONTAINING NUCLEOSIDE TRIPHOSPHATE HYDROLASE PROTEIN"/>
    <property type="match status" value="1"/>
</dbReference>
<evidence type="ECO:0000313" key="2">
    <source>
        <dbReference type="EMBL" id="KAK7729961.1"/>
    </source>
</evidence>
<name>A0ABR1P9Q4_DIAER</name>
<dbReference type="PANTHER" id="PTHR36978">
    <property type="entry name" value="P-LOOP CONTAINING NUCLEOTIDE TRIPHOSPHATE HYDROLASE"/>
    <property type="match status" value="1"/>
</dbReference>
<reference evidence="2 3" key="1">
    <citation type="submission" date="2024-02" db="EMBL/GenBank/DDBJ databases">
        <title>De novo assembly and annotation of 12 fungi associated with fruit tree decline syndrome in Ontario, Canada.</title>
        <authorList>
            <person name="Sulman M."/>
            <person name="Ellouze W."/>
            <person name="Ilyukhin E."/>
        </authorList>
    </citation>
    <scope>NUCLEOTIDE SEQUENCE [LARGE SCALE GENOMIC DNA]</scope>
    <source>
        <strain evidence="2 3">M169</strain>
    </source>
</reference>
<dbReference type="Proteomes" id="UP001430848">
    <property type="component" value="Unassembled WGS sequence"/>
</dbReference>
<sequence>MGGVPSKPGDPSRPLEVIGAGFSRTGTMSMQLALEELLRAPVTFGKKWTQVYEAREAGEKARTLKLLHELVAGFAGVTDLPAIDFVPELLELYPDAKVVLVTRDRDRWWDSFGKVLNMAQLRFLSVLAAPMPGLRWFPGTVVHWHRGASRLMGEKKGPGTPLGPELHNDMVKSIVPPDQLLVMSMKEGWDPLARFLGKKTPDKPFPRVNDAEAAETVANGILVKCLLVWAGLFATGGVGIYAARCLIKR</sequence>
<dbReference type="InterPro" id="IPR040632">
    <property type="entry name" value="Sulfotransfer_4"/>
</dbReference>
<dbReference type="SUPFAM" id="SSF52540">
    <property type="entry name" value="P-loop containing nucleoside triphosphate hydrolases"/>
    <property type="match status" value="1"/>
</dbReference>
<comment type="caution">
    <text evidence="2">The sequence shown here is derived from an EMBL/GenBank/DDBJ whole genome shotgun (WGS) entry which is preliminary data.</text>
</comment>
<dbReference type="Pfam" id="PF17784">
    <property type="entry name" value="Sulfotransfer_4"/>
    <property type="match status" value="1"/>
</dbReference>
<evidence type="ECO:0000313" key="3">
    <source>
        <dbReference type="Proteomes" id="UP001430848"/>
    </source>
</evidence>
<dbReference type="EMBL" id="JAKNSF020000027">
    <property type="protein sequence ID" value="KAK7729961.1"/>
    <property type="molecule type" value="Genomic_DNA"/>
</dbReference>
<accession>A0ABR1P9Q4</accession>
<proteinExistence type="predicted"/>
<keyword evidence="1" id="KW-0812">Transmembrane</keyword>